<gene>
    <name evidence="1" type="ORF">BG006_005383</name>
</gene>
<dbReference type="Proteomes" id="UP000696485">
    <property type="component" value="Unassembled WGS sequence"/>
</dbReference>
<protein>
    <submittedName>
        <fullName evidence="1">Uncharacterized protein</fullName>
    </submittedName>
</protein>
<accession>A0A9P5S7N8</accession>
<dbReference type="EMBL" id="JAAAUY010003013">
    <property type="protein sequence ID" value="KAF9308608.1"/>
    <property type="molecule type" value="Genomic_DNA"/>
</dbReference>
<dbReference type="AlphaFoldDB" id="A0A9P5S7N8"/>
<name>A0A9P5S7N8_9FUNG</name>
<evidence type="ECO:0000313" key="2">
    <source>
        <dbReference type="Proteomes" id="UP000696485"/>
    </source>
</evidence>
<feature type="non-terminal residue" evidence="1">
    <location>
        <position position="65"/>
    </location>
</feature>
<proteinExistence type="predicted"/>
<sequence>MAPIHRQDTTFVALSPESATSPVVAPVAISANTGFSPRYSTGGINDSNMIRANRSRIGHEQNMVS</sequence>
<organism evidence="1 2">
    <name type="scientific">Podila minutissima</name>
    <dbReference type="NCBI Taxonomy" id="64525"/>
    <lineage>
        <taxon>Eukaryota</taxon>
        <taxon>Fungi</taxon>
        <taxon>Fungi incertae sedis</taxon>
        <taxon>Mucoromycota</taxon>
        <taxon>Mortierellomycotina</taxon>
        <taxon>Mortierellomycetes</taxon>
        <taxon>Mortierellales</taxon>
        <taxon>Mortierellaceae</taxon>
        <taxon>Podila</taxon>
    </lineage>
</organism>
<keyword evidence="2" id="KW-1185">Reference proteome</keyword>
<comment type="caution">
    <text evidence="1">The sequence shown here is derived from an EMBL/GenBank/DDBJ whole genome shotgun (WGS) entry which is preliminary data.</text>
</comment>
<evidence type="ECO:0000313" key="1">
    <source>
        <dbReference type="EMBL" id="KAF9308608.1"/>
    </source>
</evidence>
<reference evidence="1" key="1">
    <citation type="journal article" date="2020" name="Fungal Divers.">
        <title>Resolving the Mortierellaceae phylogeny through synthesis of multi-gene phylogenetics and phylogenomics.</title>
        <authorList>
            <person name="Vandepol N."/>
            <person name="Liber J."/>
            <person name="Desiro A."/>
            <person name="Na H."/>
            <person name="Kennedy M."/>
            <person name="Barry K."/>
            <person name="Grigoriev I.V."/>
            <person name="Miller A.N."/>
            <person name="O'Donnell K."/>
            <person name="Stajich J.E."/>
            <person name="Bonito G."/>
        </authorList>
    </citation>
    <scope>NUCLEOTIDE SEQUENCE</scope>
    <source>
        <strain evidence="1">NVP1</strain>
    </source>
</reference>